<reference evidence="2 3" key="3">
    <citation type="journal article" date="2013" name="Rice">
        <title>Improvement of the Oryza sativa Nipponbare reference genome using next generation sequence and optical map data.</title>
        <authorList>
            <person name="Kawahara Y."/>
            <person name="de la Bastide M."/>
            <person name="Hamilton J.P."/>
            <person name="Kanamori H."/>
            <person name="McCombie W.R."/>
            <person name="Ouyang S."/>
            <person name="Schwartz D.C."/>
            <person name="Tanaka T."/>
            <person name="Wu J."/>
            <person name="Zhou S."/>
            <person name="Childs K.L."/>
            <person name="Davidson R.M."/>
            <person name="Lin H."/>
            <person name="Quesada-Ocampo L."/>
            <person name="Vaillancourt B."/>
            <person name="Sakai H."/>
            <person name="Lee S.S."/>
            <person name="Kim J."/>
            <person name="Numa H."/>
            <person name="Itoh T."/>
            <person name="Buell C.R."/>
            <person name="Matsumoto T."/>
        </authorList>
    </citation>
    <scope>NUCLEOTIDE SEQUENCE [LARGE SCALE GENOMIC DNA]</scope>
    <source>
        <strain evidence="3">cv. Nipponbare</strain>
    </source>
</reference>
<sequence>GGRRLGDVRRVTAGARRQPAHPRSFFLLNQRPVAMPELSIFDHCSHHNHLFLPIYSNSSSSSTFAPSFASAVKIRGLDVATCRSSHGDASGRRAKEGAAMREVARGVGQ</sequence>
<dbReference type="Gramene" id="Os06t0279350-00">
    <property type="protein sequence ID" value="Os06t0279350-00"/>
    <property type="gene ID" value="Os06g0279350"/>
</dbReference>
<name>A0A0P0WVR2_ORYSJ</name>
<dbReference type="Proteomes" id="UP000059680">
    <property type="component" value="Chromosome 6"/>
</dbReference>
<evidence type="ECO:0000313" key="2">
    <source>
        <dbReference type="EMBL" id="BAS97240.1"/>
    </source>
</evidence>
<dbReference type="AlphaFoldDB" id="A0A0P0WVR2"/>
<dbReference type="EMBL" id="AP014962">
    <property type="protein sequence ID" value="BAS97240.1"/>
    <property type="molecule type" value="Genomic_DNA"/>
</dbReference>
<organism evidence="2 3">
    <name type="scientific">Oryza sativa subsp. japonica</name>
    <name type="common">Rice</name>
    <dbReference type="NCBI Taxonomy" id="39947"/>
    <lineage>
        <taxon>Eukaryota</taxon>
        <taxon>Viridiplantae</taxon>
        <taxon>Streptophyta</taxon>
        <taxon>Embryophyta</taxon>
        <taxon>Tracheophyta</taxon>
        <taxon>Spermatophyta</taxon>
        <taxon>Magnoliopsida</taxon>
        <taxon>Liliopsida</taxon>
        <taxon>Poales</taxon>
        <taxon>Poaceae</taxon>
        <taxon>BOP clade</taxon>
        <taxon>Oryzoideae</taxon>
        <taxon>Oryzeae</taxon>
        <taxon>Oryzinae</taxon>
        <taxon>Oryza</taxon>
        <taxon>Oryza sativa</taxon>
    </lineage>
</organism>
<dbReference type="PaxDb" id="39947-A0A0P0WVR2"/>
<evidence type="ECO:0000256" key="1">
    <source>
        <dbReference type="SAM" id="MobiDB-lite"/>
    </source>
</evidence>
<accession>A0A0P0WVR2</accession>
<reference evidence="3" key="1">
    <citation type="journal article" date="2005" name="Nature">
        <title>The map-based sequence of the rice genome.</title>
        <authorList>
            <consortium name="International rice genome sequencing project (IRGSP)"/>
            <person name="Matsumoto T."/>
            <person name="Wu J."/>
            <person name="Kanamori H."/>
            <person name="Katayose Y."/>
            <person name="Fujisawa M."/>
            <person name="Namiki N."/>
            <person name="Mizuno H."/>
            <person name="Yamamoto K."/>
            <person name="Antonio B.A."/>
            <person name="Baba T."/>
            <person name="Sakata K."/>
            <person name="Nagamura Y."/>
            <person name="Aoki H."/>
            <person name="Arikawa K."/>
            <person name="Arita K."/>
            <person name="Bito T."/>
            <person name="Chiden Y."/>
            <person name="Fujitsuka N."/>
            <person name="Fukunaka R."/>
            <person name="Hamada M."/>
            <person name="Harada C."/>
            <person name="Hayashi A."/>
            <person name="Hijishita S."/>
            <person name="Honda M."/>
            <person name="Hosokawa S."/>
            <person name="Ichikawa Y."/>
            <person name="Idonuma A."/>
            <person name="Iijima M."/>
            <person name="Ikeda M."/>
            <person name="Ikeno M."/>
            <person name="Ito K."/>
            <person name="Ito S."/>
            <person name="Ito T."/>
            <person name="Ito Y."/>
            <person name="Ito Y."/>
            <person name="Iwabuchi A."/>
            <person name="Kamiya K."/>
            <person name="Karasawa W."/>
            <person name="Kurita K."/>
            <person name="Katagiri S."/>
            <person name="Kikuta A."/>
            <person name="Kobayashi H."/>
            <person name="Kobayashi N."/>
            <person name="Machita K."/>
            <person name="Maehara T."/>
            <person name="Masukawa M."/>
            <person name="Mizubayashi T."/>
            <person name="Mukai Y."/>
            <person name="Nagasaki H."/>
            <person name="Nagata Y."/>
            <person name="Naito S."/>
            <person name="Nakashima M."/>
            <person name="Nakama Y."/>
            <person name="Nakamichi Y."/>
            <person name="Nakamura M."/>
            <person name="Meguro A."/>
            <person name="Negishi M."/>
            <person name="Ohta I."/>
            <person name="Ohta T."/>
            <person name="Okamoto M."/>
            <person name="Ono N."/>
            <person name="Saji S."/>
            <person name="Sakaguchi M."/>
            <person name="Sakai K."/>
            <person name="Shibata M."/>
            <person name="Shimokawa T."/>
            <person name="Song J."/>
            <person name="Takazaki Y."/>
            <person name="Terasawa K."/>
            <person name="Tsugane M."/>
            <person name="Tsuji K."/>
            <person name="Ueda S."/>
            <person name="Waki K."/>
            <person name="Yamagata H."/>
            <person name="Yamamoto M."/>
            <person name="Yamamoto S."/>
            <person name="Yamane H."/>
            <person name="Yoshiki S."/>
            <person name="Yoshihara R."/>
            <person name="Yukawa K."/>
            <person name="Zhong H."/>
            <person name="Yano M."/>
            <person name="Yuan Q."/>
            <person name="Ouyang S."/>
            <person name="Liu J."/>
            <person name="Jones K.M."/>
            <person name="Gansberger K."/>
            <person name="Moffat K."/>
            <person name="Hill J."/>
            <person name="Bera J."/>
            <person name="Fadrosh D."/>
            <person name="Jin S."/>
            <person name="Johri S."/>
            <person name="Kim M."/>
            <person name="Overton L."/>
            <person name="Reardon M."/>
            <person name="Tsitrin T."/>
            <person name="Vuong H."/>
            <person name="Weaver B."/>
            <person name="Ciecko A."/>
            <person name="Tallon L."/>
            <person name="Jackson J."/>
            <person name="Pai G."/>
            <person name="Aken S.V."/>
            <person name="Utterback T."/>
            <person name="Reidmuller S."/>
            <person name="Feldblyum T."/>
            <person name="Hsiao J."/>
            <person name="Zismann V."/>
            <person name="Iobst S."/>
            <person name="de Vazeille A.R."/>
            <person name="Buell C.R."/>
            <person name="Ying K."/>
            <person name="Li Y."/>
            <person name="Lu T."/>
            <person name="Huang Y."/>
            <person name="Zhao Q."/>
            <person name="Feng Q."/>
            <person name="Zhang L."/>
            <person name="Zhu J."/>
            <person name="Weng Q."/>
            <person name="Mu J."/>
            <person name="Lu Y."/>
            <person name="Fan D."/>
            <person name="Liu Y."/>
            <person name="Guan J."/>
            <person name="Zhang Y."/>
            <person name="Yu S."/>
            <person name="Liu X."/>
            <person name="Zhang Y."/>
            <person name="Hong G."/>
            <person name="Han B."/>
            <person name="Choisne N."/>
            <person name="Demange N."/>
            <person name="Orjeda G."/>
            <person name="Samain S."/>
            <person name="Cattolico L."/>
            <person name="Pelletier E."/>
            <person name="Couloux A."/>
            <person name="Segurens B."/>
            <person name="Wincker P."/>
            <person name="D'Hont A."/>
            <person name="Scarpelli C."/>
            <person name="Weissenbach J."/>
            <person name="Salanoubat M."/>
            <person name="Quetier F."/>
            <person name="Yu Y."/>
            <person name="Kim H.R."/>
            <person name="Rambo T."/>
            <person name="Currie J."/>
            <person name="Collura K."/>
            <person name="Luo M."/>
            <person name="Yang T."/>
            <person name="Ammiraju J.S.S."/>
            <person name="Engler F."/>
            <person name="Soderlund C."/>
            <person name="Wing R.A."/>
            <person name="Palmer L.E."/>
            <person name="de la Bastide M."/>
            <person name="Spiegel L."/>
            <person name="Nascimento L."/>
            <person name="Zutavern T."/>
            <person name="O'Shaughnessy A."/>
            <person name="Dike S."/>
            <person name="Dedhia N."/>
            <person name="Preston R."/>
            <person name="Balija V."/>
            <person name="McCombie W.R."/>
            <person name="Chow T."/>
            <person name="Chen H."/>
            <person name="Chung M."/>
            <person name="Chen C."/>
            <person name="Shaw J."/>
            <person name="Wu H."/>
            <person name="Hsiao K."/>
            <person name="Chao Y."/>
            <person name="Chu M."/>
            <person name="Cheng C."/>
            <person name="Hour A."/>
            <person name="Lee P."/>
            <person name="Lin S."/>
            <person name="Lin Y."/>
            <person name="Liou J."/>
            <person name="Liu S."/>
            <person name="Hsing Y."/>
            <person name="Raghuvanshi S."/>
            <person name="Mohanty A."/>
            <person name="Bharti A.K."/>
            <person name="Gaur A."/>
            <person name="Gupta V."/>
            <person name="Kumar D."/>
            <person name="Ravi V."/>
            <person name="Vij S."/>
            <person name="Kapur A."/>
            <person name="Khurana P."/>
            <person name="Khurana P."/>
            <person name="Khurana J.P."/>
            <person name="Tyagi A.K."/>
            <person name="Gaikwad K."/>
            <person name="Singh A."/>
            <person name="Dalal V."/>
            <person name="Srivastava S."/>
            <person name="Dixit A."/>
            <person name="Pal A.K."/>
            <person name="Ghazi I.A."/>
            <person name="Yadav M."/>
            <person name="Pandit A."/>
            <person name="Bhargava A."/>
            <person name="Sureshbabu K."/>
            <person name="Batra K."/>
            <person name="Sharma T.R."/>
            <person name="Mohapatra T."/>
            <person name="Singh N.K."/>
            <person name="Messing J."/>
            <person name="Nelson A.B."/>
            <person name="Fuks G."/>
            <person name="Kavchok S."/>
            <person name="Keizer G."/>
            <person name="Linton E."/>
            <person name="Llaca V."/>
            <person name="Song R."/>
            <person name="Tanyolac B."/>
            <person name="Young S."/>
            <person name="Ho-Il K."/>
            <person name="Hahn J.H."/>
            <person name="Sangsakoo G."/>
            <person name="Vanavichit A."/>
            <person name="de Mattos Luiz.A.T."/>
            <person name="Zimmer P.D."/>
            <person name="Malone G."/>
            <person name="Dellagostin O."/>
            <person name="de Oliveira A.C."/>
            <person name="Bevan M."/>
            <person name="Bancroft I."/>
            <person name="Minx P."/>
            <person name="Cordum H."/>
            <person name="Wilson R."/>
            <person name="Cheng Z."/>
            <person name="Jin W."/>
            <person name="Jiang J."/>
            <person name="Leong S.A."/>
            <person name="Iwama H."/>
            <person name="Gojobori T."/>
            <person name="Itoh T."/>
            <person name="Niimura Y."/>
            <person name="Fujii Y."/>
            <person name="Habara T."/>
            <person name="Sakai H."/>
            <person name="Sato Y."/>
            <person name="Wilson G."/>
            <person name="Kumar K."/>
            <person name="McCouch S."/>
            <person name="Juretic N."/>
            <person name="Hoen D."/>
            <person name="Wright S."/>
            <person name="Bruskiewich R."/>
            <person name="Bureau T."/>
            <person name="Miyao A."/>
            <person name="Hirochika H."/>
            <person name="Nishikawa T."/>
            <person name="Kadowaki K."/>
            <person name="Sugiura M."/>
            <person name="Burr B."/>
            <person name="Sasaki T."/>
        </authorList>
    </citation>
    <scope>NUCLEOTIDE SEQUENCE [LARGE SCALE GENOMIC DNA]</scope>
    <source>
        <strain evidence="3">cv. Nipponbare</strain>
    </source>
</reference>
<proteinExistence type="predicted"/>
<keyword evidence="3" id="KW-1185">Reference proteome</keyword>
<feature type="region of interest" description="Disordered" evidence="1">
    <location>
        <begin position="83"/>
        <end position="109"/>
    </location>
</feature>
<protein>
    <submittedName>
        <fullName evidence="2">Os06g0279350 protein</fullName>
    </submittedName>
</protein>
<feature type="non-terminal residue" evidence="2">
    <location>
        <position position="1"/>
    </location>
</feature>
<reference evidence="2 3" key="2">
    <citation type="journal article" date="2013" name="Plant Cell Physiol.">
        <title>Rice Annotation Project Database (RAP-DB): an integrative and interactive database for rice genomics.</title>
        <authorList>
            <person name="Sakai H."/>
            <person name="Lee S.S."/>
            <person name="Tanaka T."/>
            <person name="Numa H."/>
            <person name="Kim J."/>
            <person name="Kawahara Y."/>
            <person name="Wakimoto H."/>
            <person name="Yang C.C."/>
            <person name="Iwamoto M."/>
            <person name="Abe T."/>
            <person name="Yamada Y."/>
            <person name="Muto A."/>
            <person name="Inokuchi H."/>
            <person name="Ikemura T."/>
            <person name="Matsumoto T."/>
            <person name="Sasaki T."/>
            <person name="Itoh T."/>
        </authorList>
    </citation>
    <scope>NUCLEOTIDE SEQUENCE [LARGE SCALE GENOMIC DNA]</scope>
    <source>
        <strain evidence="3">cv. Nipponbare</strain>
    </source>
</reference>
<gene>
    <name evidence="2" type="ordered locus">Os06g0279350</name>
    <name evidence="2" type="ORF">OSNPB_060279350</name>
</gene>
<evidence type="ECO:0000313" key="3">
    <source>
        <dbReference type="Proteomes" id="UP000059680"/>
    </source>
</evidence>
<dbReference type="InParanoid" id="A0A0P0WVR2"/>
<feature type="compositionally biased region" description="Basic and acidic residues" evidence="1">
    <location>
        <begin position="85"/>
        <end position="109"/>
    </location>
</feature>